<comment type="caution">
    <text evidence="2">The sequence shown here is derived from an EMBL/GenBank/DDBJ whole genome shotgun (WGS) entry which is preliminary data.</text>
</comment>
<dbReference type="EMBL" id="JOJR01000115">
    <property type="protein sequence ID" value="RCN44971.1"/>
    <property type="molecule type" value="Genomic_DNA"/>
</dbReference>
<sequence>MKFVLLFLAGLSLTHSEIWNLHSWFAAIFRKSVDCWIAEDMPSQKKDVLRTASKYSEREYGYHSFVTVLTSVKESYLRDLLSTLLNFTDSLAYIHGNSFS</sequence>
<keyword evidence="1" id="KW-0732">Signal</keyword>
<organism evidence="2 3">
    <name type="scientific">Ancylostoma caninum</name>
    <name type="common">Dog hookworm</name>
    <dbReference type="NCBI Taxonomy" id="29170"/>
    <lineage>
        <taxon>Eukaryota</taxon>
        <taxon>Metazoa</taxon>
        <taxon>Ecdysozoa</taxon>
        <taxon>Nematoda</taxon>
        <taxon>Chromadorea</taxon>
        <taxon>Rhabditida</taxon>
        <taxon>Rhabditina</taxon>
        <taxon>Rhabditomorpha</taxon>
        <taxon>Strongyloidea</taxon>
        <taxon>Ancylostomatidae</taxon>
        <taxon>Ancylostomatinae</taxon>
        <taxon>Ancylostoma</taxon>
    </lineage>
</organism>
<evidence type="ECO:0000313" key="2">
    <source>
        <dbReference type="EMBL" id="RCN44971.1"/>
    </source>
</evidence>
<keyword evidence="3" id="KW-1185">Reference proteome</keyword>
<name>A0A368GKR9_ANCCA</name>
<reference evidence="2 3" key="1">
    <citation type="submission" date="2014-10" db="EMBL/GenBank/DDBJ databases">
        <title>Draft genome of the hookworm Ancylostoma caninum.</title>
        <authorList>
            <person name="Mitreva M."/>
        </authorList>
    </citation>
    <scope>NUCLEOTIDE SEQUENCE [LARGE SCALE GENOMIC DNA]</scope>
    <source>
        <strain evidence="2 3">Baltimore</strain>
    </source>
</reference>
<dbReference type="Proteomes" id="UP000252519">
    <property type="component" value="Unassembled WGS sequence"/>
</dbReference>
<protein>
    <submittedName>
        <fullName evidence="2">Uncharacterized protein</fullName>
    </submittedName>
</protein>
<evidence type="ECO:0000256" key="1">
    <source>
        <dbReference type="SAM" id="SignalP"/>
    </source>
</evidence>
<dbReference type="AlphaFoldDB" id="A0A368GKR9"/>
<gene>
    <name evidence="2" type="ORF">ANCCAN_09015</name>
</gene>
<evidence type="ECO:0000313" key="3">
    <source>
        <dbReference type="Proteomes" id="UP000252519"/>
    </source>
</evidence>
<feature type="chain" id="PRO_5016842765" evidence="1">
    <location>
        <begin position="17"/>
        <end position="100"/>
    </location>
</feature>
<feature type="signal peptide" evidence="1">
    <location>
        <begin position="1"/>
        <end position="16"/>
    </location>
</feature>
<accession>A0A368GKR9</accession>
<proteinExistence type="predicted"/>